<evidence type="ECO:0000259" key="1">
    <source>
        <dbReference type="Pfam" id="PF04230"/>
    </source>
</evidence>
<proteinExistence type="predicted"/>
<protein>
    <submittedName>
        <fullName evidence="2">Colanic acid biosynthesis protein</fullName>
    </submittedName>
</protein>
<dbReference type="PANTHER" id="PTHR36836:SF1">
    <property type="entry name" value="COLANIC ACID BIOSYNTHESIS PROTEIN WCAK"/>
    <property type="match status" value="1"/>
</dbReference>
<evidence type="ECO:0000313" key="3">
    <source>
        <dbReference type="Proteomes" id="UP000319908"/>
    </source>
</evidence>
<comment type="caution">
    <text evidence="2">The sequence shown here is derived from an EMBL/GenBank/DDBJ whole genome shotgun (WGS) entry which is preliminary data.</text>
</comment>
<organism evidence="2 3">
    <name type="scientific">Allorhodopirellula heiligendammensis</name>
    <dbReference type="NCBI Taxonomy" id="2714739"/>
    <lineage>
        <taxon>Bacteria</taxon>
        <taxon>Pseudomonadati</taxon>
        <taxon>Planctomycetota</taxon>
        <taxon>Planctomycetia</taxon>
        <taxon>Pirellulales</taxon>
        <taxon>Pirellulaceae</taxon>
        <taxon>Allorhodopirellula</taxon>
    </lineage>
</organism>
<dbReference type="Pfam" id="PF04230">
    <property type="entry name" value="PS_pyruv_trans"/>
    <property type="match status" value="1"/>
</dbReference>
<feature type="domain" description="Polysaccharide pyruvyl transferase" evidence="1">
    <location>
        <begin position="40"/>
        <end position="300"/>
    </location>
</feature>
<dbReference type="Proteomes" id="UP000319908">
    <property type="component" value="Unassembled WGS sequence"/>
</dbReference>
<gene>
    <name evidence="2" type="ORF">Poly21_02360</name>
</gene>
<dbReference type="InterPro" id="IPR007345">
    <property type="entry name" value="Polysacch_pyruvyl_Trfase"/>
</dbReference>
<dbReference type="PANTHER" id="PTHR36836">
    <property type="entry name" value="COLANIC ACID BIOSYNTHESIS PROTEIN WCAK"/>
    <property type="match status" value="1"/>
</dbReference>
<reference evidence="2 3" key="1">
    <citation type="journal article" date="2020" name="Antonie Van Leeuwenhoek">
        <title>Rhodopirellula heiligendammensis sp. nov., Rhodopirellula pilleata sp. nov., and Rhodopirellula solitaria sp. nov. isolated from natural or artificial marine surfaces in Northern Germany and California, USA, and emended description of the genus Rhodopirellula.</title>
        <authorList>
            <person name="Kallscheuer N."/>
            <person name="Wiegand S."/>
            <person name="Jogler M."/>
            <person name="Boedeker C."/>
            <person name="Peeters S.H."/>
            <person name="Rast P."/>
            <person name="Heuer A."/>
            <person name="Jetten M.S.M."/>
            <person name="Rohde M."/>
            <person name="Jogler C."/>
        </authorList>
    </citation>
    <scope>NUCLEOTIDE SEQUENCE [LARGE SCALE GENOMIC DNA]</scope>
    <source>
        <strain evidence="2 3">Poly21</strain>
    </source>
</reference>
<dbReference type="EMBL" id="SJPU01000001">
    <property type="protein sequence ID" value="TWU18081.1"/>
    <property type="molecule type" value="Genomic_DNA"/>
</dbReference>
<evidence type="ECO:0000313" key="2">
    <source>
        <dbReference type="EMBL" id="TWU18081.1"/>
    </source>
</evidence>
<sequence length="376" mass="41598">MIKTSQIRQAREFLRRADPIRNGLAQDPIALYIGAAASKNLGDILLFDAIKKLLKGVSLIPNCPTGSFKDTRSQIAMRKSIDRLLRFGRRVDAVVIGGGTLLNDRYFHSLINFYAAGNDLPVYVVGTGVESIDLYGDNLHQVLPVLERSLFTGLRDQTSAQLISDLGIECQTIGDPVVLLHQPIARTVKSPTHIGLNVGCDFGKMLAEQERINCIVDALLSSEKYSNCQFEFFCMHPNDVSVAKQIVRSHPNRRLSVGEVFTGLNDCEQSLSQYDMVISQRLHGVVCATSMGIPSISLAYRPKCIRYMESVGMTEFVVNLSSEKSTDEFFAMLTSFFNNYADVNASLVKNVTQLQDQINLFGAKVSASIRQQAGFK</sequence>
<keyword evidence="3" id="KW-1185">Reference proteome</keyword>
<dbReference type="AlphaFoldDB" id="A0A5C6C390"/>
<name>A0A5C6C390_9BACT</name>
<accession>A0A5C6C390</accession>